<reference evidence="1" key="1">
    <citation type="submission" date="2022-05" db="EMBL/GenBank/DDBJ databases">
        <authorList>
            <person name="Colautti A."/>
            <person name="Iacumin L."/>
        </authorList>
    </citation>
    <scope>NUCLEOTIDE SEQUENCE</scope>
    <source>
        <strain evidence="1">SK 55</strain>
    </source>
</reference>
<evidence type="ECO:0000313" key="1">
    <source>
        <dbReference type="EMBL" id="MCZ8536302.1"/>
    </source>
</evidence>
<dbReference type="AlphaFoldDB" id="A0A9X3LE26"/>
<accession>A0A9X3LE26</accession>
<name>A0A9X3LE26_9BACL</name>
<protein>
    <submittedName>
        <fullName evidence="1">Uncharacterized protein</fullName>
    </submittedName>
</protein>
<sequence length="102" mass="11922">MTEGLNYRLYQLLWFNVKLELENGQSVFGEIIYVGSNFVELLLPLVDGEAVDDLEEESEDLTQEEFATIMEHREHREHMKGRTLIFSIDRIVSVETTNTRTE</sequence>
<dbReference type="Proteomes" id="UP001152173">
    <property type="component" value="Unassembled WGS sequence"/>
</dbReference>
<organism evidence="1 2">
    <name type="scientific">Paenisporosarcina quisquiliarum</name>
    <dbReference type="NCBI Taxonomy" id="365346"/>
    <lineage>
        <taxon>Bacteria</taxon>
        <taxon>Bacillati</taxon>
        <taxon>Bacillota</taxon>
        <taxon>Bacilli</taxon>
        <taxon>Bacillales</taxon>
        <taxon>Caryophanaceae</taxon>
        <taxon>Paenisporosarcina</taxon>
    </lineage>
</organism>
<dbReference type="EMBL" id="JAMKBJ010000002">
    <property type="protein sequence ID" value="MCZ8536302.1"/>
    <property type="molecule type" value="Genomic_DNA"/>
</dbReference>
<proteinExistence type="predicted"/>
<gene>
    <name evidence="1" type="ORF">M9R32_03705</name>
</gene>
<evidence type="ECO:0000313" key="2">
    <source>
        <dbReference type="Proteomes" id="UP001152173"/>
    </source>
</evidence>
<comment type="caution">
    <text evidence="1">The sequence shown here is derived from an EMBL/GenBank/DDBJ whole genome shotgun (WGS) entry which is preliminary data.</text>
</comment>
<keyword evidence="2" id="KW-1185">Reference proteome</keyword>
<dbReference type="RefSeq" id="WP_269925401.1">
    <property type="nucleotide sequence ID" value="NZ_JAMKBJ010000002.1"/>
</dbReference>